<protein>
    <submittedName>
        <fullName evidence="3">Uncharacterized protein</fullName>
    </submittedName>
</protein>
<dbReference type="Proteomes" id="UP001256588">
    <property type="component" value="Unassembled WGS sequence"/>
</dbReference>
<feature type="chain" id="PRO_5047218800" evidence="2">
    <location>
        <begin position="28"/>
        <end position="276"/>
    </location>
</feature>
<comment type="caution">
    <text evidence="3">The sequence shown here is derived from an EMBL/GenBank/DDBJ whole genome shotgun (WGS) entry which is preliminary data.</text>
</comment>
<dbReference type="RefSeq" id="WP_310237143.1">
    <property type="nucleotide sequence ID" value="NZ_JAVDWO010000013.1"/>
</dbReference>
<feature type="compositionally biased region" description="Low complexity" evidence="1">
    <location>
        <begin position="181"/>
        <end position="190"/>
    </location>
</feature>
<dbReference type="EMBL" id="JAVDWO010000013">
    <property type="protein sequence ID" value="MDR7194213.1"/>
    <property type="molecule type" value="Genomic_DNA"/>
</dbReference>
<keyword evidence="4" id="KW-1185">Reference proteome</keyword>
<gene>
    <name evidence="3" type="ORF">J2W68_002955</name>
</gene>
<keyword evidence="2" id="KW-0732">Signal</keyword>
<name>A0ABU1XZT3_9GAMM</name>
<evidence type="ECO:0000313" key="4">
    <source>
        <dbReference type="Proteomes" id="UP001256588"/>
    </source>
</evidence>
<evidence type="ECO:0000256" key="1">
    <source>
        <dbReference type="SAM" id="MobiDB-lite"/>
    </source>
</evidence>
<sequence length="276" mass="29055">MHASRSFRSATAWLLLGSLLALPTAHAARAHKAAERVRMAVIDRDTGSAAHVVPHRGDDWIAGTPGAPYAIRLTNTTGSRVLVVLSVDGINAISGETAAPSQTGYVLAPWQTTEITGWRKSHDDVARFEFAALGDSYAARTGRPDNVGTIGIAVFGERAPPPPIAVSRPPYPAPASPPAPAARGRAAPASDAMSPQSANSNMQAERQSIGTGHGAREWAPVSSTAFERATRSPVQVTTLRYDSVDALVSRGILPPHRAWAQARRPDAFPGGFVPDP</sequence>
<evidence type="ECO:0000256" key="2">
    <source>
        <dbReference type="SAM" id="SignalP"/>
    </source>
</evidence>
<feature type="compositionally biased region" description="Polar residues" evidence="1">
    <location>
        <begin position="193"/>
        <end position="210"/>
    </location>
</feature>
<feature type="region of interest" description="Disordered" evidence="1">
    <location>
        <begin position="161"/>
        <end position="232"/>
    </location>
</feature>
<proteinExistence type="predicted"/>
<reference evidence="3 4" key="1">
    <citation type="submission" date="2023-07" db="EMBL/GenBank/DDBJ databases">
        <title>Sorghum-associated microbial communities from plants grown in Nebraska, USA.</title>
        <authorList>
            <person name="Schachtman D."/>
        </authorList>
    </citation>
    <scope>NUCLEOTIDE SEQUENCE [LARGE SCALE GENOMIC DNA]</scope>
    <source>
        <strain evidence="3 4">4099</strain>
    </source>
</reference>
<evidence type="ECO:0000313" key="3">
    <source>
        <dbReference type="EMBL" id="MDR7194213.1"/>
    </source>
</evidence>
<feature type="compositionally biased region" description="Pro residues" evidence="1">
    <location>
        <begin position="161"/>
        <end position="180"/>
    </location>
</feature>
<accession>A0ABU1XZT3</accession>
<feature type="signal peptide" evidence="2">
    <location>
        <begin position="1"/>
        <end position="27"/>
    </location>
</feature>
<organism evidence="3 4">
    <name type="scientific">Luteimonas terrae</name>
    <dbReference type="NCBI Taxonomy" id="1530191"/>
    <lineage>
        <taxon>Bacteria</taxon>
        <taxon>Pseudomonadati</taxon>
        <taxon>Pseudomonadota</taxon>
        <taxon>Gammaproteobacteria</taxon>
        <taxon>Lysobacterales</taxon>
        <taxon>Lysobacteraceae</taxon>
        <taxon>Luteimonas</taxon>
    </lineage>
</organism>